<dbReference type="RefSeq" id="WP_163145409.1">
    <property type="nucleotide sequence ID" value="NZ_CP041291.1"/>
</dbReference>
<sequence>MSQVQKICQGVAVIAFTTTLLSGCSQVVKTGANVALGFTEKHIVPPILAMDDAEMVCSSGNSLTPAIMATKDMGADPTRVAVLMYSAAGICAENRALDAELRYLRASKAGQVSEAQDARIEQKRWAAIAAQRQYTGYQLFQNRWEKKYRKPLGEGCPKMNSDIDQTVYLLGMISGLQAMTNDINSGGAVHVPKDIAAVVERGMTCLNNEKFWGAPQATRAVIWTLLPGAGEGKPEPYQTLKQSMQIGEQKGVRLSHALYAVAAQASGDDAKIRDALKSFAAARTEEKPINPQFKLIDSMAATMVQGISDRYWTENTGVRTADDGMSRFWDEQDNASELDDLFGEDTSADPDTELNNL</sequence>
<evidence type="ECO:0000313" key="2">
    <source>
        <dbReference type="Proteomes" id="UP000503440"/>
    </source>
</evidence>
<dbReference type="Proteomes" id="UP000503440">
    <property type="component" value="Chromosome"/>
</dbReference>
<protein>
    <submittedName>
        <fullName evidence="1">Uncharacterized protein</fullName>
    </submittedName>
</protein>
<evidence type="ECO:0000313" key="1">
    <source>
        <dbReference type="EMBL" id="QIC69258.1"/>
    </source>
</evidence>
<dbReference type="AlphaFoldDB" id="A0A6C0XZF3"/>
<accession>A0A6C0XZF3</accession>
<proteinExistence type="predicted"/>
<gene>
    <name evidence="1" type="ORF">FSC09_01920</name>
</gene>
<reference evidence="1 2" key="1">
    <citation type="submission" date="2019-09" db="EMBL/GenBank/DDBJ databases">
        <title>Non-baumannii Acinetobacter spp. carrying blaNDM-1 isolated in China.</title>
        <authorList>
            <person name="Cui C."/>
            <person name="Chen C."/>
            <person name="Sun J."/>
            <person name="Liu Y."/>
        </authorList>
    </citation>
    <scope>NUCLEOTIDE SEQUENCE [LARGE SCALE GENOMIC DNA]</scope>
    <source>
        <strain evidence="1 2">B18</strain>
    </source>
</reference>
<dbReference type="PROSITE" id="PS51257">
    <property type="entry name" value="PROKAR_LIPOPROTEIN"/>
    <property type="match status" value="1"/>
</dbReference>
<name>A0A6C0XZF3_9GAMM</name>
<organism evidence="1 2">
    <name type="scientific">Acinetobacter indicus</name>
    <dbReference type="NCBI Taxonomy" id="756892"/>
    <lineage>
        <taxon>Bacteria</taxon>
        <taxon>Pseudomonadati</taxon>
        <taxon>Pseudomonadota</taxon>
        <taxon>Gammaproteobacteria</taxon>
        <taxon>Moraxellales</taxon>
        <taxon>Moraxellaceae</taxon>
        <taxon>Acinetobacter</taxon>
    </lineage>
</organism>
<dbReference type="EMBL" id="CP044455">
    <property type="protein sequence ID" value="QIC69258.1"/>
    <property type="molecule type" value="Genomic_DNA"/>
</dbReference>